<keyword evidence="11" id="KW-1185">Reference proteome</keyword>
<protein>
    <submittedName>
        <fullName evidence="10">B12-binding domain-containing radical SAM protein</fullName>
    </submittedName>
</protein>
<dbReference type="SFLD" id="SFLDG01123">
    <property type="entry name" value="methyltransferase_(Class_B)"/>
    <property type="match status" value="1"/>
</dbReference>
<dbReference type="GO" id="GO:0003824">
    <property type="term" value="F:catalytic activity"/>
    <property type="evidence" value="ECO:0007669"/>
    <property type="project" value="InterPro"/>
</dbReference>
<evidence type="ECO:0000256" key="5">
    <source>
        <dbReference type="ARBA" id="ARBA00022723"/>
    </source>
</evidence>
<dbReference type="InterPro" id="IPR058240">
    <property type="entry name" value="rSAM_sf"/>
</dbReference>
<accession>A0AAF0CCH3</accession>
<reference evidence="10 11" key="1">
    <citation type="journal article" date="2015" name="Genome Announc.">
        <title>Draft Genome Sequences of Marine Isolates of Thalassomonas viridans and Thalassomonas actiniarum.</title>
        <authorList>
            <person name="Olonade I."/>
            <person name="van Zyl L.J."/>
            <person name="Trindade M."/>
        </authorList>
    </citation>
    <scope>NUCLEOTIDE SEQUENCE [LARGE SCALE GENOMIC DNA]</scope>
    <source>
        <strain evidence="10 11">XOM25</strain>
    </source>
</reference>
<dbReference type="InterPro" id="IPR006158">
    <property type="entry name" value="Cobalamin-bd"/>
</dbReference>
<dbReference type="Proteomes" id="UP000032352">
    <property type="component" value="Chromosome"/>
</dbReference>
<keyword evidence="3" id="KW-0808">Transferase</keyword>
<dbReference type="PROSITE" id="PS51918">
    <property type="entry name" value="RADICAL_SAM"/>
    <property type="match status" value="1"/>
</dbReference>
<dbReference type="InterPro" id="IPR051198">
    <property type="entry name" value="BchE-like"/>
</dbReference>
<name>A0AAF0CCH3_9GAMM</name>
<keyword evidence="5" id="KW-0479">Metal-binding</keyword>
<keyword evidence="4" id="KW-0949">S-adenosyl-L-methionine</keyword>
<dbReference type="PANTHER" id="PTHR43409">
    <property type="entry name" value="ANAEROBIC MAGNESIUM-PROTOPORPHYRIN IX MONOMETHYL ESTER CYCLASE-RELATED"/>
    <property type="match status" value="1"/>
</dbReference>
<dbReference type="InterPro" id="IPR007197">
    <property type="entry name" value="rSAM"/>
</dbReference>
<evidence type="ECO:0000256" key="2">
    <source>
        <dbReference type="ARBA" id="ARBA00022603"/>
    </source>
</evidence>
<feature type="domain" description="B12-binding" evidence="8">
    <location>
        <begin position="12"/>
        <end position="146"/>
    </location>
</feature>
<reference evidence="10 11" key="2">
    <citation type="journal article" date="2022" name="Mar. Drugs">
        <title>Bioassay-Guided Fractionation Leads to the Detection of Cholic Acid Generated by the Rare Thalassomonas sp.</title>
        <authorList>
            <person name="Pheiffer F."/>
            <person name="Schneider Y.K."/>
            <person name="Hansen E.H."/>
            <person name="Andersen J.H."/>
            <person name="Isaksson J."/>
            <person name="Busche T."/>
            <person name="R C."/>
            <person name="Kalinowski J."/>
            <person name="Zyl L.V."/>
            <person name="Trindade M."/>
        </authorList>
    </citation>
    <scope>NUCLEOTIDE SEQUENCE [LARGE SCALE GENOMIC DNA]</scope>
    <source>
        <strain evidence="10 11">XOM25</strain>
    </source>
</reference>
<dbReference type="EMBL" id="CP059733">
    <property type="protein sequence ID" value="WDE07905.1"/>
    <property type="molecule type" value="Genomic_DNA"/>
</dbReference>
<dbReference type="Pfam" id="PF04055">
    <property type="entry name" value="Radical_SAM"/>
    <property type="match status" value="1"/>
</dbReference>
<evidence type="ECO:0000313" key="10">
    <source>
        <dbReference type="EMBL" id="WDE07905.1"/>
    </source>
</evidence>
<keyword evidence="6" id="KW-0408">Iron</keyword>
<dbReference type="GO" id="GO:0031419">
    <property type="term" value="F:cobalamin binding"/>
    <property type="evidence" value="ECO:0007669"/>
    <property type="project" value="InterPro"/>
</dbReference>
<dbReference type="InterPro" id="IPR023404">
    <property type="entry name" value="rSAM_horseshoe"/>
</dbReference>
<dbReference type="SUPFAM" id="SSF102114">
    <property type="entry name" value="Radical SAM enzymes"/>
    <property type="match status" value="1"/>
</dbReference>
<dbReference type="CDD" id="cd01335">
    <property type="entry name" value="Radical_SAM"/>
    <property type="match status" value="1"/>
</dbReference>
<evidence type="ECO:0000259" key="9">
    <source>
        <dbReference type="PROSITE" id="PS51918"/>
    </source>
</evidence>
<dbReference type="AlphaFoldDB" id="A0AAF0CCH3"/>
<dbReference type="InterPro" id="IPR006638">
    <property type="entry name" value="Elp3/MiaA/NifB-like_rSAM"/>
</dbReference>
<dbReference type="PANTHER" id="PTHR43409:SF7">
    <property type="entry name" value="BLL1977 PROTEIN"/>
    <property type="match status" value="1"/>
</dbReference>
<dbReference type="Gene3D" id="3.40.50.280">
    <property type="entry name" value="Cobalamin-binding domain"/>
    <property type="match status" value="1"/>
</dbReference>
<dbReference type="InterPro" id="IPR034466">
    <property type="entry name" value="Methyltransferase_Class_B"/>
</dbReference>
<evidence type="ECO:0000256" key="7">
    <source>
        <dbReference type="ARBA" id="ARBA00023014"/>
    </source>
</evidence>
<dbReference type="SFLD" id="SFLDS00029">
    <property type="entry name" value="Radical_SAM"/>
    <property type="match status" value="1"/>
</dbReference>
<comment type="cofactor">
    <cofactor evidence="1">
        <name>[4Fe-4S] cluster</name>
        <dbReference type="ChEBI" id="CHEBI:49883"/>
    </cofactor>
</comment>
<evidence type="ECO:0000256" key="6">
    <source>
        <dbReference type="ARBA" id="ARBA00023004"/>
    </source>
</evidence>
<dbReference type="GO" id="GO:0046872">
    <property type="term" value="F:metal ion binding"/>
    <property type="evidence" value="ECO:0007669"/>
    <property type="project" value="UniProtKB-KW"/>
</dbReference>
<dbReference type="RefSeq" id="WP_044838148.1">
    <property type="nucleotide sequence ID" value="NZ_CP059733.1"/>
</dbReference>
<dbReference type="SMART" id="SM00729">
    <property type="entry name" value="Elp3"/>
    <property type="match status" value="1"/>
</dbReference>
<dbReference type="PROSITE" id="PS51332">
    <property type="entry name" value="B12_BINDING"/>
    <property type="match status" value="1"/>
</dbReference>
<evidence type="ECO:0000256" key="4">
    <source>
        <dbReference type="ARBA" id="ARBA00022691"/>
    </source>
</evidence>
<dbReference type="Pfam" id="PF02310">
    <property type="entry name" value="B12-binding"/>
    <property type="match status" value="1"/>
</dbReference>
<organism evidence="10 11">
    <name type="scientific">Thalassomonas viridans</name>
    <dbReference type="NCBI Taxonomy" id="137584"/>
    <lineage>
        <taxon>Bacteria</taxon>
        <taxon>Pseudomonadati</taxon>
        <taxon>Pseudomonadota</taxon>
        <taxon>Gammaproteobacteria</taxon>
        <taxon>Alteromonadales</taxon>
        <taxon>Colwelliaceae</taxon>
        <taxon>Thalassomonas</taxon>
    </lineage>
</organism>
<gene>
    <name evidence="10" type="ORF">SG34_014060</name>
</gene>
<dbReference type="Gene3D" id="3.80.30.20">
    <property type="entry name" value="tm_1862 like domain"/>
    <property type="match status" value="1"/>
</dbReference>
<evidence type="ECO:0000256" key="1">
    <source>
        <dbReference type="ARBA" id="ARBA00001966"/>
    </source>
</evidence>
<feature type="domain" description="Radical SAM core" evidence="9">
    <location>
        <begin position="191"/>
        <end position="426"/>
    </location>
</feature>
<keyword evidence="7" id="KW-0411">Iron-sulfur</keyword>
<evidence type="ECO:0000259" key="8">
    <source>
        <dbReference type="PROSITE" id="PS51332"/>
    </source>
</evidence>
<dbReference type="GO" id="GO:0051539">
    <property type="term" value="F:4 iron, 4 sulfur cluster binding"/>
    <property type="evidence" value="ECO:0007669"/>
    <property type="project" value="UniProtKB-KW"/>
</dbReference>
<keyword evidence="2" id="KW-0489">Methyltransferase</keyword>
<dbReference type="KEGG" id="tvd:SG34_014060"/>
<sequence length="503" mass="57652">MNKTRQAPLILFYNPQCAKPGYQRLPAAILQVASLIEDLFPYEIVDGNLAQETDYGQVIIDKVHQYRVKYLAISIMPGPQLVSTLADLRKIKRVCKDLIVIVGGYFPLNHPKVCAEDPDIDYIVIGPGEQTFKELITTLELKANLAAVNGIAYMQDNQLVKTPPRAPTHPNKLPRYPYHKLDVSRYIVNTHLGSRTLSHHSSFGCPFFCNFCAVVALSQGKWMGEKGERLGELAQFMVDNWQINGLEFHDNNFFTSEKRVQDFCRALLTRKLKLNWWGEGRVDTLLKYKDETWSLMQASGLKMVFLGAESGDDETLKRMNKGGSQSSRVILELAAKMAKYRIVPEFSFILGNPPDPLADLKRGIAFIRRIKKINPRAEIIMYRYDPVPIGGEMYETVTGMGFTFPTTLEEWTNPKWRQIQRRTSADVPWLTEQDQTYIANFQTVLNAYYPSATSRTIPPGSWRYWLLKAISGIRYLTRFYHFPVELAWLQKKLAYQRPEISGF</sequence>
<evidence type="ECO:0000313" key="11">
    <source>
        <dbReference type="Proteomes" id="UP000032352"/>
    </source>
</evidence>
<evidence type="ECO:0000256" key="3">
    <source>
        <dbReference type="ARBA" id="ARBA00022679"/>
    </source>
</evidence>
<proteinExistence type="predicted"/>
<dbReference type="SFLD" id="SFLDG01082">
    <property type="entry name" value="B12-binding_domain_containing"/>
    <property type="match status" value="1"/>
</dbReference>